<dbReference type="Proteomes" id="UP000241462">
    <property type="component" value="Unassembled WGS sequence"/>
</dbReference>
<dbReference type="AlphaFoldDB" id="A0A2T3ACM5"/>
<name>A0A2T3ACM5_9PEZI</name>
<reference evidence="2 3" key="1">
    <citation type="journal article" date="2018" name="Mycol. Prog.">
        <title>Coniella lustricola, a new species from submerged detritus.</title>
        <authorList>
            <person name="Raudabaugh D.B."/>
            <person name="Iturriaga T."/>
            <person name="Carver A."/>
            <person name="Mondo S."/>
            <person name="Pangilinan J."/>
            <person name="Lipzen A."/>
            <person name="He G."/>
            <person name="Amirebrahimi M."/>
            <person name="Grigoriev I.V."/>
            <person name="Miller A.N."/>
        </authorList>
    </citation>
    <scope>NUCLEOTIDE SEQUENCE [LARGE SCALE GENOMIC DNA]</scope>
    <source>
        <strain evidence="2 3">B22-T-1</strain>
    </source>
</reference>
<keyword evidence="3" id="KW-1185">Reference proteome</keyword>
<evidence type="ECO:0000313" key="3">
    <source>
        <dbReference type="Proteomes" id="UP000241462"/>
    </source>
</evidence>
<gene>
    <name evidence="2" type="ORF">BD289DRAFT_199224</name>
</gene>
<feature type="transmembrane region" description="Helical" evidence="1">
    <location>
        <begin position="90"/>
        <end position="107"/>
    </location>
</feature>
<keyword evidence="1" id="KW-0812">Transmembrane</keyword>
<evidence type="ECO:0000256" key="1">
    <source>
        <dbReference type="SAM" id="Phobius"/>
    </source>
</evidence>
<dbReference type="InParanoid" id="A0A2T3ACM5"/>
<evidence type="ECO:0000313" key="2">
    <source>
        <dbReference type="EMBL" id="PSR91998.1"/>
    </source>
</evidence>
<sequence>MHQDTITITTILHTNLDWLHGNVEQSHQPTQQRPAKAPLKHPPKPRGPRIVELHIAVHDCRRFIDWTADCLIGWLGGFFFACRTVRGQNIVVRVIVCCSCCVLFLALREVHQYEVDVLTLQFCTVGCMYIYICVCVFMGA</sequence>
<accession>A0A2T3ACM5</accession>
<dbReference type="EMBL" id="KZ678412">
    <property type="protein sequence ID" value="PSR91998.1"/>
    <property type="molecule type" value="Genomic_DNA"/>
</dbReference>
<feature type="transmembrane region" description="Helical" evidence="1">
    <location>
        <begin position="119"/>
        <end position="139"/>
    </location>
</feature>
<proteinExistence type="predicted"/>
<protein>
    <submittedName>
        <fullName evidence="2">Uncharacterized protein</fullName>
    </submittedName>
</protein>
<keyword evidence="1" id="KW-1133">Transmembrane helix</keyword>
<organism evidence="2 3">
    <name type="scientific">Coniella lustricola</name>
    <dbReference type="NCBI Taxonomy" id="2025994"/>
    <lineage>
        <taxon>Eukaryota</taxon>
        <taxon>Fungi</taxon>
        <taxon>Dikarya</taxon>
        <taxon>Ascomycota</taxon>
        <taxon>Pezizomycotina</taxon>
        <taxon>Sordariomycetes</taxon>
        <taxon>Sordariomycetidae</taxon>
        <taxon>Diaporthales</taxon>
        <taxon>Schizoparmaceae</taxon>
        <taxon>Coniella</taxon>
    </lineage>
</organism>
<keyword evidence="1" id="KW-0472">Membrane</keyword>